<dbReference type="PROSITE" id="PS50893">
    <property type="entry name" value="ABC_TRANSPORTER_2"/>
    <property type="match status" value="1"/>
</dbReference>
<sequence>MNDPTAGDPGEPDVRSPLRYLGWLATSQLRRSLAGTFFGTAWMLGLTVQPYLLSRAVDDGLRTGRTGPVLGWAAAMLGSGVLSAALAWGRHRTMTLVRNDATFRTVAVVLRHSTRLGAALPRQVTAGEVVTIGISDVVRMSLALTFVGPGVGAAVCYLAIAVLLFALSPLLALAVLLGLPLLGLTLRPLLSRQQRVEDAYRDHQARLTARFEDLAGGLRVLNGLGGKDAYAARYRDDSGRLRAAGYRVGAVTSWIQALGTGLPVLLLAAVTWLGARLAVTGELTPGQLAAVFGYTAVLIVPVYFLLENTQEIGRALVSARRVVAFLTLAPDPDSGTTEPPSGQAELADPESGVRLAPGTLNVLACARPAESAAVAERLARLAPGTAAEWGGAPLTDLPLTAVRDRITLAENEAALFAGTLRETVRGRTGAGDGALLAAIDAAAARDVHDALPGGLDAPLAADGRTLSGGQRQRLRLARALTADPEVLLAVEPTSAVDAHTEAAMAAGLRAARTGRTTLLTSTSPLLLDRADTVHYLVDGKVAATGTHRELLGAQPGYRALVTRDTGARPEPATGPATRPEPAARPEAPAEEAS</sequence>
<dbReference type="PANTHER" id="PTHR43394:SF1">
    <property type="entry name" value="ATP-BINDING CASSETTE SUB-FAMILY B MEMBER 10, MITOCHONDRIAL"/>
    <property type="match status" value="1"/>
</dbReference>
<proteinExistence type="predicted"/>
<keyword evidence="2 6" id="KW-0812">Transmembrane</keyword>
<evidence type="ECO:0000256" key="5">
    <source>
        <dbReference type="SAM" id="MobiDB-lite"/>
    </source>
</evidence>
<dbReference type="Proteomes" id="UP001599542">
    <property type="component" value="Unassembled WGS sequence"/>
</dbReference>
<dbReference type="InterPro" id="IPR027417">
    <property type="entry name" value="P-loop_NTPase"/>
</dbReference>
<evidence type="ECO:0000259" key="8">
    <source>
        <dbReference type="PROSITE" id="PS50929"/>
    </source>
</evidence>
<comment type="caution">
    <text evidence="9">The sequence shown here is derived from an EMBL/GenBank/DDBJ whole genome shotgun (WGS) entry which is preliminary data.</text>
</comment>
<dbReference type="InterPro" id="IPR017871">
    <property type="entry name" value="ABC_transporter-like_CS"/>
</dbReference>
<feature type="transmembrane region" description="Helical" evidence="6">
    <location>
        <begin position="69"/>
        <end position="88"/>
    </location>
</feature>
<comment type="subcellular location">
    <subcellularLocation>
        <location evidence="1">Cell membrane</location>
        <topology evidence="1">Multi-pass membrane protein</topology>
    </subcellularLocation>
</comment>
<feature type="compositionally biased region" description="Low complexity" evidence="5">
    <location>
        <begin position="568"/>
        <end position="587"/>
    </location>
</feature>
<dbReference type="InterPro" id="IPR036640">
    <property type="entry name" value="ABC1_TM_sf"/>
</dbReference>
<keyword evidence="3 6" id="KW-1133">Transmembrane helix</keyword>
<evidence type="ECO:0000256" key="1">
    <source>
        <dbReference type="ARBA" id="ARBA00004651"/>
    </source>
</evidence>
<keyword evidence="10" id="KW-1185">Reference proteome</keyword>
<feature type="region of interest" description="Disordered" evidence="5">
    <location>
        <begin position="556"/>
        <end position="593"/>
    </location>
</feature>
<reference evidence="9 10" key="1">
    <citation type="submission" date="2024-09" db="EMBL/GenBank/DDBJ databases">
        <title>The Natural Products Discovery Center: Release of the First 8490 Sequenced Strains for Exploring Actinobacteria Biosynthetic Diversity.</title>
        <authorList>
            <person name="Kalkreuter E."/>
            <person name="Kautsar S.A."/>
            <person name="Yang D."/>
            <person name="Bader C.D."/>
            <person name="Teijaro C.N."/>
            <person name="Fluegel L."/>
            <person name="Davis C.M."/>
            <person name="Simpson J.R."/>
            <person name="Lauterbach L."/>
            <person name="Steele A.D."/>
            <person name="Gui C."/>
            <person name="Meng S."/>
            <person name="Li G."/>
            <person name="Viehrig K."/>
            <person name="Ye F."/>
            <person name="Su P."/>
            <person name="Kiefer A.F."/>
            <person name="Nichols A."/>
            <person name="Cepeda A.J."/>
            <person name="Yan W."/>
            <person name="Fan B."/>
            <person name="Jiang Y."/>
            <person name="Adhikari A."/>
            <person name="Zheng C.-J."/>
            <person name="Schuster L."/>
            <person name="Cowan T.M."/>
            <person name="Smanski M.J."/>
            <person name="Chevrette M.G."/>
            <person name="De Carvalho L.P.S."/>
            <person name="Shen B."/>
        </authorList>
    </citation>
    <scope>NUCLEOTIDE SEQUENCE [LARGE SCALE GENOMIC DNA]</scope>
    <source>
        <strain evidence="9 10">NPDC058753</strain>
    </source>
</reference>
<evidence type="ECO:0000259" key="7">
    <source>
        <dbReference type="PROSITE" id="PS50893"/>
    </source>
</evidence>
<feature type="transmembrane region" description="Helical" evidence="6">
    <location>
        <begin position="170"/>
        <end position="190"/>
    </location>
</feature>
<name>A0ABW6GKY4_9ACTN</name>
<dbReference type="Gene3D" id="1.20.1560.10">
    <property type="entry name" value="ABC transporter type 1, transmembrane domain"/>
    <property type="match status" value="1"/>
</dbReference>
<dbReference type="Pfam" id="PF00005">
    <property type="entry name" value="ABC_tran"/>
    <property type="match status" value="1"/>
</dbReference>
<feature type="transmembrane region" description="Helical" evidence="6">
    <location>
        <begin position="142"/>
        <end position="164"/>
    </location>
</feature>
<protein>
    <submittedName>
        <fullName evidence="9">ABC transporter transmembrane domain-containing protein</fullName>
    </submittedName>
</protein>
<dbReference type="RefSeq" id="WP_380317508.1">
    <property type="nucleotide sequence ID" value="NZ_JBHYPW010000004.1"/>
</dbReference>
<dbReference type="PANTHER" id="PTHR43394">
    <property type="entry name" value="ATP-DEPENDENT PERMEASE MDL1, MITOCHONDRIAL"/>
    <property type="match status" value="1"/>
</dbReference>
<evidence type="ECO:0000313" key="10">
    <source>
        <dbReference type="Proteomes" id="UP001599542"/>
    </source>
</evidence>
<feature type="domain" description="ABC transmembrane type-1" evidence="8">
    <location>
        <begin position="33"/>
        <end position="314"/>
    </location>
</feature>
<keyword evidence="4 6" id="KW-0472">Membrane</keyword>
<organism evidence="9 10">
    <name type="scientific">Kitasatospora phosalacinea</name>
    <dbReference type="NCBI Taxonomy" id="2065"/>
    <lineage>
        <taxon>Bacteria</taxon>
        <taxon>Bacillati</taxon>
        <taxon>Actinomycetota</taxon>
        <taxon>Actinomycetes</taxon>
        <taxon>Kitasatosporales</taxon>
        <taxon>Streptomycetaceae</taxon>
        <taxon>Kitasatospora</taxon>
    </lineage>
</organism>
<dbReference type="PROSITE" id="PS50929">
    <property type="entry name" value="ABC_TM1F"/>
    <property type="match status" value="1"/>
</dbReference>
<dbReference type="Pfam" id="PF00664">
    <property type="entry name" value="ABC_membrane"/>
    <property type="match status" value="1"/>
</dbReference>
<feature type="transmembrane region" description="Helical" evidence="6">
    <location>
        <begin position="248"/>
        <end position="275"/>
    </location>
</feature>
<dbReference type="Gene3D" id="3.40.50.300">
    <property type="entry name" value="P-loop containing nucleotide triphosphate hydrolases"/>
    <property type="match status" value="1"/>
</dbReference>
<evidence type="ECO:0000256" key="4">
    <source>
        <dbReference type="ARBA" id="ARBA00023136"/>
    </source>
</evidence>
<evidence type="ECO:0000256" key="2">
    <source>
        <dbReference type="ARBA" id="ARBA00022692"/>
    </source>
</evidence>
<evidence type="ECO:0000313" key="9">
    <source>
        <dbReference type="EMBL" id="MFE1353396.1"/>
    </source>
</evidence>
<gene>
    <name evidence="9" type="ORF">ACFW6T_15555</name>
</gene>
<evidence type="ECO:0000256" key="6">
    <source>
        <dbReference type="SAM" id="Phobius"/>
    </source>
</evidence>
<dbReference type="InterPro" id="IPR039421">
    <property type="entry name" value="Type_1_exporter"/>
</dbReference>
<dbReference type="EMBL" id="JBHYPX010000028">
    <property type="protein sequence ID" value="MFE1353396.1"/>
    <property type="molecule type" value="Genomic_DNA"/>
</dbReference>
<dbReference type="PROSITE" id="PS00211">
    <property type="entry name" value="ABC_TRANSPORTER_1"/>
    <property type="match status" value="1"/>
</dbReference>
<evidence type="ECO:0000256" key="3">
    <source>
        <dbReference type="ARBA" id="ARBA00022989"/>
    </source>
</evidence>
<feature type="transmembrane region" description="Helical" evidence="6">
    <location>
        <begin position="33"/>
        <end position="53"/>
    </location>
</feature>
<feature type="domain" description="ABC transporter" evidence="7">
    <location>
        <begin position="297"/>
        <end position="563"/>
    </location>
</feature>
<dbReference type="InterPro" id="IPR003439">
    <property type="entry name" value="ABC_transporter-like_ATP-bd"/>
</dbReference>
<dbReference type="InterPro" id="IPR011527">
    <property type="entry name" value="ABC1_TM_dom"/>
</dbReference>
<dbReference type="SUPFAM" id="SSF90123">
    <property type="entry name" value="ABC transporter transmembrane region"/>
    <property type="match status" value="1"/>
</dbReference>
<feature type="transmembrane region" description="Helical" evidence="6">
    <location>
        <begin position="287"/>
        <end position="306"/>
    </location>
</feature>
<dbReference type="SUPFAM" id="SSF52540">
    <property type="entry name" value="P-loop containing nucleoside triphosphate hydrolases"/>
    <property type="match status" value="1"/>
</dbReference>
<accession>A0ABW6GKY4</accession>